<dbReference type="PANTHER" id="PTHR22674:SF6">
    <property type="entry name" value="NTPASE KAP FAMILY P-LOOP DOMAIN-CONTAINING PROTEIN 1"/>
    <property type="match status" value="1"/>
</dbReference>
<dbReference type="InterPro" id="IPR027417">
    <property type="entry name" value="P-loop_NTPase"/>
</dbReference>
<proteinExistence type="predicted"/>
<gene>
    <name evidence="3" type="ORF">OB236_23940</name>
</gene>
<feature type="transmembrane region" description="Helical" evidence="1">
    <location>
        <begin position="135"/>
        <end position="152"/>
    </location>
</feature>
<dbReference type="InterPro" id="IPR016024">
    <property type="entry name" value="ARM-type_fold"/>
</dbReference>
<evidence type="ECO:0000313" key="4">
    <source>
        <dbReference type="Proteomes" id="UP001652445"/>
    </source>
</evidence>
<dbReference type="InterPro" id="IPR011646">
    <property type="entry name" value="KAP_P-loop"/>
</dbReference>
<keyword evidence="1" id="KW-0472">Membrane</keyword>
<dbReference type="PANTHER" id="PTHR22674">
    <property type="entry name" value="NTPASE, KAP FAMILY P-LOOP DOMAIN-CONTAINING 1"/>
    <property type="match status" value="1"/>
</dbReference>
<dbReference type="Pfam" id="PF07693">
    <property type="entry name" value="KAP_NTPase"/>
    <property type="match status" value="1"/>
</dbReference>
<sequence length="1072" mass="124322">MSIVNFNTEEITLLKDETINLDNKDLLGTRVYSDTLHGLISNKEDSNPVTIGLFGTWGSGKSSIIDTLTKRLENEDGIITMTYDAWKYSNDAFRRSFIIQLVDKLELEFKETDLRIYHDISEESSYKLGVNKTGLLNYIIFSPFLFLLIWFTGQSSDLKLTFTMISAVSSAILALLKELFIQYKTTISKPKFFSPEQFEEIFDEIVNESTKNNDNIIKKWIATLTSKRKTKKLVIIIDNIDRCDKATATELLLTVKNFLEKENCIFIIPVDDEALKRHLNFDKNYEGEEFLRKIFNVFLRIKKFNSKDLFEYTSNLIAENNLGFSAEIADIISHEFSRNPRRIIQFLNNLTIEREVAKRQEENGLIPSGSVTSNIRFLAKLLILKEEWPSLYDSINNNPAILTEINKHIISEQYKFENLNYILINSYGSSNIILTEEQFLYFKKTITIEEKNIELFLRIQDFNRDMPDNLKELIFSQNWSEIKKILNTNSFTPDKLFSVIIEELEISVNKYNLIETRGYNIINLILTITNENEYELLFEKHYQRISGIINDTRIKKILQKLNRDNLITFSKKLSEKNVLFLRDFIAEEITKDTTSNLIKSYVSYYIDDLESLSLIKEPFTQFITKDISNFEEYFQILKEKGQINVLINNDFFNKVISTLTLVDFNESTQSSSIKFLHHVNASEALSESNKNNYLAMLSAIIQDSVDIPLLKNVLHESLDYLNIKQETLEKNYTIYNNKIEYLYNNYFSLGYRNQDLITAIETSIKFMEVYYNNISSINHSSMDYILRFLTCGVQEFCLQAIISLDKIILAHDLFDYPFVEQLINQYKSTNELDQKEIIVNSLSNIIRKVESKDGKLIGVNESQANQIVDILFKSLFDNSQITIVENTIIEALNNNIVNNFFEQKISSITNQEQQKVLLKIIGHSKNQENIAMVVETILRLSDDYTKLQSAVDFIIEQISEGNKFIKESLLKLTGETSSQKDERFKSLIETSFSNLILFNKNDIGILIDRVLPLLVEENIEEQLFAITILGKLESENIPKKKSSKIIALIEDIRFEKEENELLLNALKAKIAS</sequence>
<evidence type="ECO:0000259" key="2">
    <source>
        <dbReference type="Pfam" id="PF07693"/>
    </source>
</evidence>
<protein>
    <submittedName>
        <fullName evidence="3">KAP family NTPase</fullName>
    </submittedName>
</protein>
<dbReference type="SUPFAM" id="SSF48371">
    <property type="entry name" value="ARM repeat"/>
    <property type="match status" value="1"/>
</dbReference>
<dbReference type="Proteomes" id="UP001652445">
    <property type="component" value="Unassembled WGS sequence"/>
</dbReference>
<feature type="domain" description="KAP NTPase" evidence="2">
    <location>
        <begin position="31"/>
        <end position="355"/>
    </location>
</feature>
<dbReference type="RefSeq" id="WP_262686212.1">
    <property type="nucleotide sequence ID" value="NZ_JAOQIO010000094.1"/>
</dbReference>
<name>A0ABT2UKM1_9BACL</name>
<evidence type="ECO:0000256" key="1">
    <source>
        <dbReference type="SAM" id="Phobius"/>
    </source>
</evidence>
<evidence type="ECO:0000313" key="3">
    <source>
        <dbReference type="EMBL" id="MCU6795163.1"/>
    </source>
</evidence>
<dbReference type="InterPro" id="IPR052754">
    <property type="entry name" value="NTPase_KAP_P-loop"/>
</dbReference>
<keyword evidence="4" id="KW-1185">Reference proteome</keyword>
<keyword evidence="1" id="KW-0812">Transmembrane</keyword>
<comment type="caution">
    <text evidence="3">The sequence shown here is derived from an EMBL/GenBank/DDBJ whole genome shotgun (WGS) entry which is preliminary data.</text>
</comment>
<reference evidence="3 4" key="1">
    <citation type="submission" date="2022-09" db="EMBL/GenBank/DDBJ databases">
        <authorList>
            <person name="Han X.L."/>
            <person name="Wang Q."/>
            <person name="Lu T."/>
        </authorList>
    </citation>
    <scope>NUCLEOTIDE SEQUENCE [LARGE SCALE GENOMIC DNA]</scope>
    <source>
        <strain evidence="3 4">WQ 127069</strain>
    </source>
</reference>
<keyword evidence="1" id="KW-1133">Transmembrane helix</keyword>
<dbReference type="SUPFAM" id="SSF52540">
    <property type="entry name" value="P-loop containing nucleoside triphosphate hydrolases"/>
    <property type="match status" value="1"/>
</dbReference>
<dbReference type="EMBL" id="JAOQIO010000094">
    <property type="protein sequence ID" value="MCU6795163.1"/>
    <property type="molecule type" value="Genomic_DNA"/>
</dbReference>
<organism evidence="3 4">
    <name type="scientific">Paenibacillus baimaensis</name>
    <dbReference type="NCBI Taxonomy" id="2982185"/>
    <lineage>
        <taxon>Bacteria</taxon>
        <taxon>Bacillati</taxon>
        <taxon>Bacillota</taxon>
        <taxon>Bacilli</taxon>
        <taxon>Bacillales</taxon>
        <taxon>Paenibacillaceae</taxon>
        <taxon>Paenibacillus</taxon>
    </lineage>
</organism>
<accession>A0ABT2UKM1</accession>
<dbReference type="Gene3D" id="3.40.50.300">
    <property type="entry name" value="P-loop containing nucleotide triphosphate hydrolases"/>
    <property type="match status" value="1"/>
</dbReference>